<evidence type="ECO:0000313" key="1">
    <source>
        <dbReference type="EMBL" id="KAK7967415.1"/>
    </source>
</evidence>
<proteinExistence type="predicted"/>
<organism evidence="1 2">
    <name type="scientific">Apiospora aurea</name>
    <dbReference type="NCBI Taxonomy" id="335848"/>
    <lineage>
        <taxon>Eukaryota</taxon>
        <taxon>Fungi</taxon>
        <taxon>Dikarya</taxon>
        <taxon>Ascomycota</taxon>
        <taxon>Pezizomycotina</taxon>
        <taxon>Sordariomycetes</taxon>
        <taxon>Xylariomycetidae</taxon>
        <taxon>Amphisphaeriales</taxon>
        <taxon>Apiosporaceae</taxon>
        <taxon>Apiospora</taxon>
    </lineage>
</organism>
<dbReference type="Proteomes" id="UP001391051">
    <property type="component" value="Unassembled WGS sequence"/>
</dbReference>
<dbReference type="GeneID" id="92070976"/>
<protein>
    <submittedName>
        <fullName evidence="1">Uncharacterized protein</fullName>
    </submittedName>
</protein>
<name>A0ABR1QXK1_9PEZI</name>
<gene>
    <name evidence="1" type="ORF">PG986_001692</name>
</gene>
<accession>A0ABR1QXK1</accession>
<sequence length="105" mass="11931">MVSMAQQYHMFPSRPNNDTDFMLYPETQMQTGYASPPTEMQYSPETFNFPHSAGFEAGAVYTEAPPFLILRQGLARWWRSKSPFLQSLYCIRALGSLIHSGLAAF</sequence>
<keyword evidence="2" id="KW-1185">Reference proteome</keyword>
<reference evidence="1 2" key="1">
    <citation type="submission" date="2023-01" db="EMBL/GenBank/DDBJ databases">
        <title>Analysis of 21 Apiospora genomes using comparative genomics revels a genus with tremendous synthesis potential of carbohydrate active enzymes and secondary metabolites.</title>
        <authorList>
            <person name="Sorensen T."/>
        </authorList>
    </citation>
    <scope>NUCLEOTIDE SEQUENCE [LARGE SCALE GENOMIC DNA]</scope>
    <source>
        <strain evidence="1 2">CBS 24483</strain>
    </source>
</reference>
<evidence type="ECO:0000313" key="2">
    <source>
        <dbReference type="Proteomes" id="UP001391051"/>
    </source>
</evidence>
<dbReference type="EMBL" id="JAQQWE010000001">
    <property type="protein sequence ID" value="KAK7967415.1"/>
    <property type="molecule type" value="Genomic_DNA"/>
</dbReference>
<dbReference type="RefSeq" id="XP_066706807.1">
    <property type="nucleotide sequence ID" value="XM_066837914.1"/>
</dbReference>
<comment type="caution">
    <text evidence="1">The sequence shown here is derived from an EMBL/GenBank/DDBJ whole genome shotgun (WGS) entry which is preliminary data.</text>
</comment>